<protein>
    <submittedName>
        <fullName evidence="1">Uncharacterized protein</fullName>
    </submittedName>
</protein>
<comment type="caution">
    <text evidence="1">The sequence shown here is derived from an EMBL/GenBank/DDBJ whole genome shotgun (WGS) entry which is preliminary data.</text>
</comment>
<keyword evidence="2" id="KW-1185">Reference proteome</keyword>
<organism evidence="1 2">
    <name type="scientific">Ancylostoma ceylanicum</name>
    <dbReference type="NCBI Taxonomy" id="53326"/>
    <lineage>
        <taxon>Eukaryota</taxon>
        <taxon>Metazoa</taxon>
        <taxon>Ecdysozoa</taxon>
        <taxon>Nematoda</taxon>
        <taxon>Chromadorea</taxon>
        <taxon>Rhabditida</taxon>
        <taxon>Rhabditina</taxon>
        <taxon>Rhabditomorpha</taxon>
        <taxon>Strongyloidea</taxon>
        <taxon>Ancylostomatidae</taxon>
        <taxon>Ancylostomatinae</taxon>
        <taxon>Ancylostoma</taxon>
    </lineage>
</organism>
<gene>
    <name evidence="1" type="primary">Acey_s0745.g2013</name>
    <name evidence="1" type="ORF">Y032_0745g2013</name>
</gene>
<proteinExistence type="predicted"/>
<dbReference type="AlphaFoldDB" id="A0A016WGH2"/>
<evidence type="ECO:0000313" key="1">
    <source>
        <dbReference type="EMBL" id="EYC38078.1"/>
    </source>
</evidence>
<dbReference type="EMBL" id="JARK01000345">
    <property type="protein sequence ID" value="EYC38078.1"/>
    <property type="molecule type" value="Genomic_DNA"/>
</dbReference>
<dbReference type="Proteomes" id="UP000024635">
    <property type="component" value="Unassembled WGS sequence"/>
</dbReference>
<name>A0A016WGH2_9BILA</name>
<sequence>MGVAGKCREVWKTFVDAVSSETSPQRGLKLALASREAPGKFREYDPMRACMDGHQNAHGGTCVPGCVIAGE</sequence>
<evidence type="ECO:0000313" key="2">
    <source>
        <dbReference type="Proteomes" id="UP000024635"/>
    </source>
</evidence>
<reference evidence="2" key="1">
    <citation type="journal article" date="2015" name="Nat. Genet.">
        <title>The genome and transcriptome of the zoonotic hookworm Ancylostoma ceylanicum identify infection-specific gene families.</title>
        <authorList>
            <person name="Schwarz E.M."/>
            <person name="Hu Y."/>
            <person name="Antoshechkin I."/>
            <person name="Miller M.M."/>
            <person name="Sternberg P.W."/>
            <person name="Aroian R.V."/>
        </authorList>
    </citation>
    <scope>NUCLEOTIDE SEQUENCE</scope>
    <source>
        <strain evidence="2">HY135</strain>
    </source>
</reference>
<accession>A0A016WGH2</accession>